<feature type="transmembrane region" description="Helical" evidence="1">
    <location>
        <begin position="164"/>
        <end position="182"/>
    </location>
</feature>
<evidence type="ECO:0000259" key="2">
    <source>
        <dbReference type="SMART" id="SM00014"/>
    </source>
</evidence>
<protein>
    <submittedName>
        <fullName evidence="3">Undecaprenyl-diphosphatase</fullName>
    </submittedName>
</protein>
<organism evidence="3 4">
    <name type="scientific">Paenibacillus terricola</name>
    <dbReference type="NCBI Taxonomy" id="2763503"/>
    <lineage>
        <taxon>Bacteria</taxon>
        <taxon>Bacillati</taxon>
        <taxon>Bacillota</taxon>
        <taxon>Bacilli</taxon>
        <taxon>Bacillales</taxon>
        <taxon>Paenibacillaceae</taxon>
        <taxon>Paenibacillus</taxon>
    </lineage>
</organism>
<comment type="caution">
    <text evidence="3">The sequence shown here is derived from an EMBL/GenBank/DDBJ whole genome shotgun (WGS) entry which is preliminary data.</text>
</comment>
<proteinExistence type="predicted"/>
<gene>
    <name evidence="3" type="ORF">H8B09_10435</name>
</gene>
<dbReference type="SMART" id="SM00014">
    <property type="entry name" value="acidPPc"/>
    <property type="match status" value="1"/>
</dbReference>
<keyword evidence="1" id="KW-1133">Transmembrane helix</keyword>
<dbReference type="PANTHER" id="PTHR14969:SF13">
    <property type="entry name" value="AT30094P"/>
    <property type="match status" value="1"/>
</dbReference>
<evidence type="ECO:0000313" key="4">
    <source>
        <dbReference type="Proteomes" id="UP000609346"/>
    </source>
</evidence>
<feature type="transmembrane region" description="Helical" evidence="1">
    <location>
        <begin position="188"/>
        <end position="209"/>
    </location>
</feature>
<dbReference type="Gene3D" id="1.20.144.10">
    <property type="entry name" value="Phosphatidic acid phosphatase type 2/haloperoxidase"/>
    <property type="match status" value="1"/>
</dbReference>
<keyword evidence="1" id="KW-0472">Membrane</keyword>
<dbReference type="SUPFAM" id="SSF48317">
    <property type="entry name" value="Acid phosphatase/Vanadium-dependent haloperoxidase"/>
    <property type="match status" value="1"/>
</dbReference>
<evidence type="ECO:0000256" key="1">
    <source>
        <dbReference type="SAM" id="Phobius"/>
    </source>
</evidence>
<dbReference type="InterPro" id="IPR000326">
    <property type="entry name" value="PAP2/HPO"/>
</dbReference>
<dbReference type="EMBL" id="JACXZA010000002">
    <property type="protein sequence ID" value="MBD3919172.1"/>
    <property type="molecule type" value="Genomic_DNA"/>
</dbReference>
<dbReference type="RefSeq" id="WP_191203438.1">
    <property type="nucleotide sequence ID" value="NZ_JACXZA010000002.1"/>
</dbReference>
<dbReference type="InterPro" id="IPR036938">
    <property type="entry name" value="PAP2/HPO_sf"/>
</dbReference>
<evidence type="ECO:0000313" key="3">
    <source>
        <dbReference type="EMBL" id="MBD3919172.1"/>
    </source>
</evidence>
<reference evidence="3 4" key="1">
    <citation type="submission" date="2020-09" db="EMBL/GenBank/DDBJ databases">
        <title>Paenibacillus sp. strain PR3 16S rRNA gene Genome sequencing and assembly.</title>
        <authorList>
            <person name="Kim J."/>
        </authorList>
    </citation>
    <scope>NUCLEOTIDE SEQUENCE [LARGE SCALE GENOMIC DNA]</scope>
    <source>
        <strain evidence="3 4">PR3</strain>
    </source>
</reference>
<dbReference type="Pfam" id="PF01569">
    <property type="entry name" value="PAP2"/>
    <property type="match status" value="1"/>
</dbReference>
<sequence>MLRLLIGCNWQAAIFSSNEQIQLFGCPFNRTHNKEKEDITMLNLDYKWFQFINGLAGHSALLDWIMTFLSKDAEYLFFLGIILYWFTRSRQNRRMVIEALVSASAALGVSSLIGRLYYRDRPFVDHHVHLLIKHAANASFPSDHATAAFAVATAIWCSRRKEGWGWLILSAGIAISRVWTGVHYPLDIITGAAVGSTAAIIIHILMSALMKRVSKSVHSGGVQPWKS</sequence>
<dbReference type="InterPro" id="IPR033879">
    <property type="entry name" value="UPP_Pase"/>
</dbReference>
<feature type="transmembrane region" description="Helical" evidence="1">
    <location>
        <begin position="64"/>
        <end position="87"/>
    </location>
</feature>
<dbReference type="PANTHER" id="PTHR14969">
    <property type="entry name" value="SPHINGOSINE-1-PHOSPHATE PHOSPHOHYDROLASE"/>
    <property type="match status" value="1"/>
</dbReference>
<keyword evidence="1" id="KW-0812">Transmembrane</keyword>
<dbReference type="CDD" id="cd03385">
    <property type="entry name" value="PAP2_BcrC_like"/>
    <property type="match status" value="1"/>
</dbReference>
<name>A0ABR8MT80_9BACL</name>
<dbReference type="Proteomes" id="UP000609346">
    <property type="component" value="Unassembled WGS sequence"/>
</dbReference>
<keyword evidence="4" id="KW-1185">Reference proteome</keyword>
<accession>A0ABR8MT80</accession>
<feature type="domain" description="Phosphatidic acid phosphatase type 2/haloperoxidase" evidence="2">
    <location>
        <begin position="95"/>
        <end position="203"/>
    </location>
</feature>